<dbReference type="FunFam" id="2.10.25.10:FF:000563">
    <property type="entry name" value="Wall-associated receptor kinase-like 8"/>
    <property type="match status" value="1"/>
</dbReference>
<evidence type="ECO:0000256" key="6">
    <source>
        <dbReference type="SAM" id="MobiDB-lite"/>
    </source>
</evidence>
<feature type="non-terminal residue" evidence="8">
    <location>
        <position position="1"/>
    </location>
</feature>
<keyword evidence="2 5" id="KW-0245">EGF-like domain</keyword>
<dbReference type="Pfam" id="PF07645">
    <property type="entry name" value="EGF_CA"/>
    <property type="match status" value="1"/>
</dbReference>
<keyword evidence="9" id="KW-1185">Reference proteome</keyword>
<dbReference type="InterPro" id="IPR018097">
    <property type="entry name" value="EGF_Ca-bd_CS"/>
</dbReference>
<name>A0A5J9TVM4_9POAL</name>
<evidence type="ECO:0000256" key="3">
    <source>
        <dbReference type="ARBA" id="ARBA00022729"/>
    </source>
</evidence>
<dbReference type="EMBL" id="RWGY01000031">
    <property type="protein sequence ID" value="TVU15227.1"/>
    <property type="molecule type" value="Genomic_DNA"/>
</dbReference>
<evidence type="ECO:0000313" key="8">
    <source>
        <dbReference type="EMBL" id="TVU15227.1"/>
    </source>
</evidence>
<comment type="subcellular location">
    <subcellularLocation>
        <location evidence="1">Membrane</location>
        <topology evidence="1">Single-pass membrane protein</topology>
    </subcellularLocation>
</comment>
<feature type="region of interest" description="Disordered" evidence="6">
    <location>
        <begin position="1"/>
        <end position="30"/>
    </location>
</feature>
<protein>
    <recommendedName>
        <fullName evidence="7">EGF-like domain-containing protein</fullName>
    </recommendedName>
</protein>
<dbReference type="SMART" id="SM00181">
    <property type="entry name" value="EGF"/>
    <property type="match status" value="2"/>
</dbReference>
<feature type="domain" description="EGF-like" evidence="7">
    <location>
        <begin position="332"/>
        <end position="372"/>
    </location>
</feature>
<evidence type="ECO:0000256" key="2">
    <source>
        <dbReference type="ARBA" id="ARBA00022536"/>
    </source>
</evidence>
<dbReference type="GO" id="GO:0030247">
    <property type="term" value="F:polysaccharide binding"/>
    <property type="evidence" value="ECO:0007669"/>
    <property type="project" value="InterPro"/>
</dbReference>
<dbReference type="SUPFAM" id="SSF57196">
    <property type="entry name" value="EGF/Laminin"/>
    <property type="match status" value="1"/>
</dbReference>
<dbReference type="GO" id="GO:0016020">
    <property type="term" value="C:membrane"/>
    <property type="evidence" value="ECO:0007669"/>
    <property type="project" value="UniProtKB-SubCell"/>
</dbReference>
<dbReference type="Pfam" id="PF13947">
    <property type="entry name" value="GUB_WAK_bind"/>
    <property type="match status" value="1"/>
</dbReference>
<dbReference type="OrthoDB" id="784156at2759"/>
<evidence type="ECO:0000256" key="4">
    <source>
        <dbReference type="ARBA" id="ARBA00023157"/>
    </source>
</evidence>
<dbReference type="InterPro" id="IPR001881">
    <property type="entry name" value="EGF-like_Ca-bd_dom"/>
</dbReference>
<proteinExistence type="predicted"/>
<dbReference type="FunFam" id="2.10.25.10:FF:000628">
    <property type="entry name" value="Wall-associated receptor kinase 2"/>
    <property type="match status" value="1"/>
</dbReference>
<sequence>HKQQLKQSPKGQYPAGLPGEDNPWRQNPRSYLRSMEGPILRLGLGLLLLLATQHAPATAIPSPQCQTKCGNVEIPYPFGVGVNCSFTEDFNISCRVQDGISKPFIGTVELLNISLAGGTVRVRHRIASYCYNTSTGVMDFGGASGFQARDSPYRFSDTQNKFTVIGCNTLAYISDSNGTGYQSGCVATCTGPSALTDGTCSGIGCCQTAIPRGMDYYSAGFARGFNTSRIWRFSRCSYAVLMEAAAFSFSTAYINTTKFNSTGSGKVPVVLDWAIRSNGTTSCEAAKRNESGNYACISRNSACVDSVNGPGYFCNCSQGYEGNPYLPDGCKDVNECNHNPCPSGGICHNTIGGYRCSCRAGRKFSKQSNTCNPDTDLIIDVTTTGYPMQEGESMPMNPGSSYYA</sequence>
<gene>
    <name evidence="8" type="ORF">EJB05_38735</name>
</gene>
<evidence type="ECO:0000259" key="7">
    <source>
        <dbReference type="PROSITE" id="PS50026"/>
    </source>
</evidence>
<dbReference type="InterPro" id="IPR000152">
    <property type="entry name" value="EGF-type_Asp/Asn_hydroxyl_site"/>
</dbReference>
<dbReference type="PROSITE" id="PS01187">
    <property type="entry name" value="EGF_CA"/>
    <property type="match status" value="1"/>
</dbReference>
<dbReference type="InterPro" id="IPR025287">
    <property type="entry name" value="WAK_GUB"/>
</dbReference>
<evidence type="ECO:0000256" key="5">
    <source>
        <dbReference type="PROSITE-ProRule" id="PRU00076"/>
    </source>
</evidence>
<accession>A0A5J9TVM4</accession>
<dbReference type="GO" id="GO:0005509">
    <property type="term" value="F:calcium ion binding"/>
    <property type="evidence" value="ECO:0007669"/>
    <property type="project" value="InterPro"/>
</dbReference>
<dbReference type="SMART" id="SM00179">
    <property type="entry name" value="EGF_CA"/>
    <property type="match status" value="1"/>
</dbReference>
<dbReference type="Gene3D" id="2.10.25.10">
    <property type="entry name" value="Laminin"/>
    <property type="match status" value="1"/>
</dbReference>
<evidence type="ECO:0000256" key="1">
    <source>
        <dbReference type="ARBA" id="ARBA00004167"/>
    </source>
</evidence>
<keyword evidence="3" id="KW-0732">Signal</keyword>
<keyword evidence="4" id="KW-1015">Disulfide bond</keyword>
<dbReference type="Proteomes" id="UP000324897">
    <property type="component" value="Unassembled WGS sequence"/>
</dbReference>
<dbReference type="PANTHER" id="PTHR33491">
    <property type="entry name" value="OSJNBA0016N04.9 PROTEIN"/>
    <property type="match status" value="1"/>
</dbReference>
<feature type="non-terminal residue" evidence="8">
    <location>
        <position position="404"/>
    </location>
</feature>
<dbReference type="InterPro" id="IPR000742">
    <property type="entry name" value="EGF"/>
</dbReference>
<evidence type="ECO:0000313" key="9">
    <source>
        <dbReference type="Proteomes" id="UP000324897"/>
    </source>
</evidence>
<dbReference type="CDD" id="cd00054">
    <property type="entry name" value="EGF_CA"/>
    <property type="match status" value="1"/>
</dbReference>
<dbReference type="AlphaFoldDB" id="A0A5J9TVM4"/>
<dbReference type="PROSITE" id="PS00010">
    <property type="entry name" value="ASX_HYDROXYL"/>
    <property type="match status" value="1"/>
</dbReference>
<dbReference type="PROSITE" id="PS50026">
    <property type="entry name" value="EGF_3"/>
    <property type="match status" value="1"/>
</dbReference>
<dbReference type="Gramene" id="TVU15227">
    <property type="protein sequence ID" value="TVU15227"/>
    <property type="gene ID" value="EJB05_38735"/>
</dbReference>
<dbReference type="InterPro" id="IPR049883">
    <property type="entry name" value="NOTCH1_EGF-like"/>
</dbReference>
<feature type="compositionally biased region" description="Polar residues" evidence="6">
    <location>
        <begin position="1"/>
        <end position="10"/>
    </location>
</feature>
<reference evidence="8 9" key="1">
    <citation type="journal article" date="2019" name="Sci. Rep.">
        <title>A high-quality genome of Eragrostis curvula grass provides insights into Poaceae evolution and supports new strategies to enhance forage quality.</title>
        <authorList>
            <person name="Carballo J."/>
            <person name="Santos B.A.C.M."/>
            <person name="Zappacosta D."/>
            <person name="Garbus I."/>
            <person name="Selva J.P."/>
            <person name="Gallo C.A."/>
            <person name="Diaz A."/>
            <person name="Albertini E."/>
            <person name="Caccamo M."/>
            <person name="Echenique V."/>
        </authorList>
    </citation>
    <scope>NUCLEOTIDE SEQUENCE [LARGE SCALE GENOMIC DNA]</scope>
    <source>
        <strain evidence="9">cv. Victoria</strain>
        <tissue evidence="8">Leaf</tissue>
    </source>
</reference>
<organism evidence="8 9">
    <name type="scientific">Eragrostis curvula</name>
    <name type="common">weeping love grass</name>
    <dbReference type="NCBI Taxonomy" id="38414"/>
    <lineage>
        <taxon>Eukaryota</taxon>
        <taxon>Viridiplantae</taxon>
        <taxon>Streptophyta</taxon>
        <taxon>Embryophyta</taxon>
        <taxon>Tracheophyta</taxon>
        <taxon>Spermatophyta</taxon>
        <taxon>Magnoliopsida</taxon>
        <taxon>Liliopsida</taxon>
        <taxon>Poales</taxon>
        <taxon>Poaceae</taxon>
        <taxon>PACMAD clade</taxon>
        <taxon>Chloridoideae</taxon>
        <taxon>Eragrostideae</taxon>
        <taxon>Eragrostidinae</taxon>
        <taxon>Eragrostis</taxon>
    </lineage>
</organism>
<comment type="caution">
    <text evidence="5">Lacks conserved residue(s) required for the propagation of feature annotation.</text>
</comment>
<comment type="caution">
    <text evidence="8">The sequence shown here is derived from an EMBL/GenBank/DDBJ whole genome shotgun (WGS) entry which is preliminary data.</text>
</comment>